<dbReference type="Proteomes" id="UP000188354">
    <property type="component" value="Chromosome LG08"/>
</dbReference>
<keyword evidence="2" id="KW-1185">Reference proteome</keyword>
<dbReference type="PANTHER" id="PTHR12234">
    <property type="entry name" value="FORMIMINOTRANSFERASE-CYCLODEAMINASE"/>
    <property type="match status" value="1"/>
</dbReference>
<dbReference type="Gramene" id="OIW06037">
    <property type="protein sequence ID" value="OIW06037"/>
    <property type="gene ID" value="TanjilG_11724"/>
</dbReference>
<name>A0A1J7HW88_LUPAN</name>
<accession>A0A1J7HW88</accession>
<reference evidence="1 2" key="1">
    <citation type="journal article" date="2017" name="Plant Biotechnol. J.">
        <title>A comprehensive draft genome sequence for lupin (Lupinus angustifolius), an emerging health food: insights into plant-microbe interactions and legume evolution.</title>
        <authorList>
            <person name="Hane J.K."/>
            <person name="Ming Y."/>
            <person name="Kamphuis L.G."/>
            <person name="Nelson M.N."/>
            <person name="Garg G."/>
            <person name="Atkins C.A."/>
            <person name="Bayer P.E."/>
            <person name="Bravo A."/>
            <person name="Bringans S."/>
            <person name="Cannon S."/>
            <person name="Edwards D."/>
            <person name="Foley R."/>
            <person name="Gao L.L."/>
            <person name="Harrison M.J."/>
            <person name="Huang W."/>
            <person name="Hurgobin B."/>
            <person name="Li S."/>
            <person name="Liu C.W."/>
            <person name="McGrath A."/>
            <person name="Morahan G."/>
            <person name="Murray J."/>
            <person name="Weller J."/>
            <person name="Jian J."/>
            <person name="Singh K.B."/>
        </authorList>
    </citation>
    <scope>NUCLEOTIDE SEQUENCE [LARGE SCALE GENOMIC DNA]</scope>
    <source>
        <strain evidence="2">cv. Tanjil</strain>
        <tissue evidence="1">Whole plant</tissue>
    </source>
</reference>
<dbReference type="EMBL" id="CM007368">
    <property type="protein sequence ID" value="OIW06037.1"/>
    <property type="molecule type" value="Genomic_DNA"/>
</dbReference>
<dbReference type="InterPro" id="IPR051623">
    <property type="entry name" value="FTCD"/>
</dbReference>
<sequence length="121" mass="12754">MVKAVFLAIDIELHVDHICFHPSGDDSMDQAEGGCNSWVKGFEVLMKCIGVVHLPLSSSDIGAVQRIAKQISGRSGGLPSAHVMALAHVGGVIEVACDLLDPNKVGGERVQGEVEVLPREG</sequence>
<dbReference type="AlphaFoldDB" id="A0A1J7HW88"/>
<evidence type="ECO:0000313" key="2">
    <source>
        <dbReference type="Proteomes" id="UP000188354"/>
    </source>
</evidence>
<dbReference type="STRING" id="3871.A0A1J7HW88"/>
<gene>
    <name evidence="1" type="ORF">TanjilG_11724</name>
</gene>
<protein>
    <submittedName>
        <fullName evidence="1">Uncharacterized protein</fullName>
    </submittedName>
</protein>
<proteinExistence type="predicted"/>
<evidence type="ECO:0000313" key="1">
    <source>
        <dbReference type="EMBL" id="OIW06037.1"/>
    </source>
</evidence>
<dbReference type="PANTHER" id="PTHR12234:SF1">
    <property type="entry name" value="FORMIMINOTRANSFERASE N-TERMINAL SUBDOMAIN-CONTAINING PROTEIN"/>
    <property type="match status" value="1"/>
</dbReference>
<organism evidence="1 2">
    <name type="scientific">Lupinus angustifolius</name>
    <name type="common">Narrow-leaved blue lupine</name>
    <dbReference type="NCBI Taxonomy" id="3871"/>
    <lineage>
        <taxon>Eukaryota</taxon>
        <taxon>Viridiplantae</taxon>
        <taxon>Streptophyta</taxon>
        <taxon>Embryophyta</taxon>
        <taxon>Tracheophyta</taxon>
        <taxon>Spermatophyta</taxon>
        <taxon>Magnoliopsida</taxon>
        <taxon>eudicotyledons</taxon>
        <taxon>Gunneridae</taxon>
        <taxon>Pentapetalae</taxon>
        <taxon>rosids</taxon>
        <taxon>fabids</taxon>
        <taxon>Fabales</taxon>
        <taxon>Fabaceae</taxon>
        <taxon>Papilionoideae</taxon>
        <taxon>50 kb inversion clade</taxon>
        <taxon>genistoids sensu lato</taxon>
        <taxon>core genistoids</taxon>
        <taxon>Genisteae</taxon>
        <taxon>Lupinus</taxon>
    </lineage>
</organism>